<keyword evidence="1" id="KW-1133">Transmembrane helix</keyword>
<evidence type="ECO:0000313" key="3">
    <source>
        <dbReference type="Proteomes" id="UP000242699"/>
    </source>
</evidence>
<organism evidence="2 3">
    <name type="scientific">Sulfobacillus benefaciens</name>
    <dbReference type="NCBI Taxonomy" id="453960"/>
    <lineage>
        <taxon>Bacteria</taxon>
        <taxon>Bacillati</taxon>
        <taxon>Bacillota</taxon>
        <taxon>Clostridia</taxon>
        <taxon>Eubacteriales</taxon>
        <taxon>Clostridiales Family XVII. Incertae Sedis</taxon>
        <taxon>Sulfobacillus</taxon>
    </lineage>
</organism>
<feature type="transmembrane region" description="Helical" evidence="1">
    <location>
        <begin position="74"/>
        <end position="97"/>
    </location>
</feature>
<keyword evidence="1" id="KW-0812">Transmembrane</keyword>
<proteinExistence type="predicted"/>
<feature type="transmembrane region" description="Helical" evidence="1">
    <location>
        <begin position="5"/>
        <end position="23"/>
    </location>
</feature>
<reference evidence="2 3" key="1">
    <citation type="journal article" date="2014" name="BMC Genomics">
        <title>Comparison of environmental and isolate Sulfobacillus genomes reveals diverse carbon, sulfur, nitrogen, and hydrogen metabolisms.</title>
        <authorList>
            <person name="Justice N.B."/>
            <person name="Norman A."/>
            <person name="Brown C.T."/>
            <person name="Singh A."/>
            <person name="Thomas B.C."/>
            <person name="Banfield J.F."/>
        </authorList>
    </citation>
    <scope>NUCLEOTIDE SEQUENCE [LARGE SCALE GENOMIC DNA]</scope>
    <source>
        <strain evidence="2">AMDSBA1</strain>
    </source>
</reference>
<evidence type="ECO:0000313" key="2">
    <source>
        <dbReference type="EMBL" id="PSR30323.1"/>
    </source>
</evidence>
<feature type="transmembrane region" description="Helical" evidence="1">
    <location>
        <begin position="103"/>
        <end position="123"/>
    </location>
</feature>
<protein>
    <submittedName>
        <fullName evidence="2">Uncharacterized protein</fullName>
    </submittedName>
</protein>
<dbReference type="AlphaFoldDB" id="A0A2T2X745"/>
<gene>
    <name evidence="2" type="ORF">C7B43_06300</name>
</gene>
<sequence length="131" mass="15229">MNRSWFGYFVWTIGLCLLLVLGYRIQHYVSVMATRTFQNDTLWIEPPMLFVLGLYMAMPWVWKHSRHLNPERFLGTFVPLFLLSVYPIIAVASGWIIPWVTTYMTVYPMMPILAGMTLMMSGFDSRVGPRG</sequence>
<accession>A0A2T2X745</accession>
<dbReference type="Proteomes" id="UP000242699">
    <property type="component" value="Unassembled WGS sequence"/>
</dbReference>
<comment type="caution">
    <text evidence="2">The sequence shown here is derived from an EMBL/GenBank/DDBJ whole genome shotgun (WGS) entry which is preliminary data.</text>
</comment>
<evidence type="ECO:0000256" key="1">
    <source>
        <dbReference type="SAM" id="Phobius"/>
    </source>
</evidence>
<name>A0A2T2X745_9FIRM</name>
<keyword evidence="1" id="KW-0472">Membrane</keyword>
<feature type="transmembrane region" description="Helical" evidence="1">
    <location>
        <begin position="43"/>
        <end position="62"/>
    </location>
</feature>
<dbReference type="EMBL" id="PXYT01000011">
    <property type="protein sequence ID" value="PSR30323.1"/>
    <property type="molecule type" value="Genomic_DNA"/>
</dbReference>